<comment type="caution">
    <text evidence="1">The sequence shown here is derived from an EMBL/GenBank/DDBJ whole genome shotgun (WGS) entry which is preliminary data.</text>
</comment>
<reference evidence="1" key="1">
    <citation type="journal article" date="2023" name="Mol. Biol. Evol.">
        <title>Third-Generation Sequencing Reveals the Adaptive Role of the Epigenome in Three Deep-Sea Polychaetes.</title>
        <authorList>
            <person name="Perez M."/>
            <person name="Aroh O."/>
            <person name="Sun Y."/>
            <person name="Lan Y."/>
            <person name="Juniper S.K."/>
            <person name="Young C.R."/>
            <person name="Angers B."/>
            <person name="Qian P.Y."/>
        </authorList>
    </citation>
    <scope>NUCLEOTIDE SEQUENCE</scope>
    <source>
        <strain evidence="1">P08H-3</strain>
    </source>
</reference>
<evidence type="ECO:0000313" key="2">
    <source>
        <dbReference type="Proteomes" id="UP001208570"/>
    </source>
</evidence>
<sequence>MTETEYATSIELPTDQVFKDLKHAKRCALDIDAMRSKNNFLCS</sequence>
<dbReference type="Proteomes" id="UP001208570">
    <property type="component" value="Unassembled WGS sequence"/>
</dbReference>
<organism evidence="1 2">
    <name type="scientific">Paralvinella palmiformis</name>
    <dbReference type="NCBI Taxonomy" id="53620"/>
    <lineage>
        <taxon>Eukaryota</taxon>
        <taxon>Metazoa</taxon>
        <taxon>Spiralia</taxon>
        <taxon>Lophotrochozoa</taxon>
        <taxon>Annelida</taxon>
        <taxon>Polychaeta</taxon>
        <taxon>Sedentaria</taxon>
        <taxon>Canalipalpata</taxon>
        <taxon>Terebellida</taxon>
        <taxon>Terebelliformia</taxon>
        <taxon>Alvinellidae</taxon>
        <taxon>Paralvinella</taxon>
    </lineage>
</organism>
<keyword evidence="2" id="KW-1185">Reference proteome</keyword>
<proteinExistence type="predicted"/>
<name>A0AAD9J2L2_9ANNE</name>
<accession>A0AAD9J2L2</accession>
<protein>
    <submittedName>
        <fullName evidence="1">Uncharacterized protein</fullName>
    </submittedName>
</protein>
<gene>
    <name evidence="1" type="ORF">LSH36_727g01008</name>
</gene>
<evidence type="ECO:0000313" key="1">
    <source>
        <dbReference type="EMBL" id="KAK2144825.1"/>
    </source>
</evidence>
<dbReference type="AlphaFoldDB" id="A0AAD9J2L2"/>
<dbReference type="EMBL" id="JAODUP010000727">
    <property type="protein sequence ID" value="KAK2144825.1"/>
    <property type="molecule type" value="Genomic_DNA"/>
</dbReference>